<evidence type="ECO:0000313" key="3">
    <source>
        <dbReference type="Proteomes" id="UP000193144"/>
    </source>
</evidence>
<dbReference type="Gene3D" id="3.30.710.10">
    <property type="entry name" value="Potassium Channel Kv1.1, Chain A"/>
    <property type="match status" value="1"/>
</dbReference>
<sequence length="124" mass="14621">MANTSLFNNPVLSDVKIKQTQRGNTIEYHGHKAVLCPISLLRECFYRTVQASEPVMELCDDRPDIFEFMLKFIYTLDHRPQHRRGPEDVRVWSGRGNPHTDSYIPYCRQVRHHKAPPTRNFRLL</sequence>
<dbReference type="Proteomes" id="UP000193144">
    <property type="component" value="Unassembled WGS sequence"/>
</dbReference>
<protein>
    <recommendedName>
        <fullName evidence="1">BTB domain-containing protein</fullName>
    </recommendedName>
</protein>
<dbReference type="EMBL" id="MCFA01000268">
    <property type="protein sequence ID" value="ORX95866.1"/>
    <property type="molecule type" value="Genomic_DNA"/>
</dbReference>
<keyword evidence="3" id="KW-1185">Reference proteome</keyword>
<proteinExistence type="predicted"/>
<evidence type="ECO:0000259" key="1">
    <source>
        <dbReference type="Pfam" id="PF00651"/>
    </source>
</evidence>
<dbReference type="SUPFAM" id="SSF54695">
    <property type="entry name" value="POZ domain"/>
    <property type="match status" value="1"/>
</dbReference>
<feature type="domain" description="BTB" evidence="1">
    <location>
        <begin position="6"/>
        <end position="75"/>
    </location>
</feature>
<name>A0A1Y1YDS1_9PLEO</name>
<accession>A0A1Y1YDS1</accession>
<dbReference type="AlphaFoldDB" id="A0A1Y1YDS1"/>
<organism evidence="2 3">
    <name type="scientific">Clohesyomyces aquaticus</name>
    <dbReference type="NCBI Taxonomy" id="1231657"/>
    <lineage>
        <taxon>Eukaryota</taxon>
        <taxon>Fungi</taxon>
        <taxon>Dikarya</taxon>
        <taxon>Ascomycota</taxon>
        <taxon>Pezizomycotina</taxon>
        <taxon>Dothideomycetes</taxon>
        <taxon>Pleosporomycetidae</taxon>
        <taxon>Pleosporales</taxon>
        <taxon>Lindgomycetaceae</taxon>
        <taxon>Clohesyomyces</taxon>
    </lineage>
</organism>
<reference evidence="2 3" key="1">
    <citation type="submission" date="2016-07" db="EMBL/GenBank/DDBJ databases">
        <title>Pervasive Adenine N6-methylation of Active Genes in Fungi.</title>
        <authorList>
            <consortium name="DOE Joint Genome Institute"/>
            <person name="Mondo S.J."/>
            <person name="Dannebaum R.O."/>
            <person name="Kuo R.C."/>
            <person name="Labutti K."/>
            <person name="Haridas S."/>
            <person name="Kuo A."/>
            <person name="Salamov A."/>
            <person name="Ahrendt S.R."/>
            <person name="Lipzen A."/>
            <person name="Sullivan W."/>
            <person name="Andreopoulos W.B."/>
            <person name="Clum A."/>
            <person name="Lindquist E."/>
            <person name="Daum C."/>
            <person name="Ramamoorthy G.K."/>
            <person name="Gryganskyi A."/>
            <person name="Culley D."/>
            <person name="Magnuson J.K."/>
            <person name="James T.Y."/>
            <person name="O'Malley M.A."/>
            <person name="Stajich J.E."/>
            <person name="Spatafora J.W."/>
            <person name="Visel A."/>
            <person name="Grigoriev I.V."/>
        </authorList>
    </citation>
    <scope>NUCLEOTIDE SEQUENCE [LARGE SCALE GENOMIC DNA]</scope>
    <source>
        <strain evidence="2 3">CBS 115471</strain>
    </source>
</reference>
<comment type="caution">
    <text evidence="2">The sequence shown here is derived from an EMBL/GenBank/DDBJ whole genome shotgun (WGS) entry which is preliminary data.</text>
</comment>
<dbReference type="InterPro" id="IPR000210">
    <property type="entry name" value="BTB/POZ_dom"/>
</dbReference>
<dbReference type="OrthoDB" id="6359816at2759"/>
<dbReference type="Pfam" id="PF00651">
    <property type="entry name" value="BTB"/>
    <property type="match status" value="1"/>
</dbReference>
<dbReference type="InterPro" id="IPR011333">
    <property type="entry name" value="SKP1/BTB/POZ_sf"/>
</dbReference>
<evidence type="ECO:0000313" key="2">
    <source>
        <dbReference type="EMBL" id="ORX95866.1"/>
    </source>
</evidence>
<gene>
    <name evidence="2" type="ORF">BCR34DRAFT_579013</name>
</gene>